<reference evidence="1 2" key="1">
    <citation type="submission" date="2014-04" db="EMBL/GenBank/DDBJ databases">
        <authorList>
            <consortium name="DOE Joint Genome Institute"/>
            <person name="Kuo A."/>
            <person name="Kohler A."/>
            <person name="Jargeat P."/>
            <person name="Nagy L.G."/>
            <person name="Floudas D."/>
            <person name="Copeland A."/>
            <person name="Barry K.W."/>
            <person name="Cichocki N."/>
            <person name="Veneault-Fourrey C."/>
            <person name="LaButti K."/>
            <person name="Lindquist E.A."/>
            <person name="Lipzen A."/>
            <person name="Lundell T."/>
            <person name="Morin E."/>
            <person name="Murat C."/>
            <person name="Sun H."/>
            <person name="Tunlid A."/>
            <person name="Henrissat B."/>
            <person name="Grigoriev I.V."/>
            <person name="Hibbett D.S."/>
            <person name="Martin F."/>
            <person name="Nordberg H.P."/>
            <person name="Cantor M.N."/>
            <person name="Hua S.X."/>
        </authorList>
    </citation>
    <scope>NUCLEOTIDE SEQUENCE [LARGE SCALE GENOMIC DNA]</scope>
    <source>
        <strain evidence="1 2">Ve08.2h10</strain>
    </source>
</reference>
<organism evidence="1 2">
    <name type="scientific">Paxillus rubicundulus Ve08.2h10</name>
    <dbReference type="NCBI Taxonomy" id="930991"/>
    <lineage>
        <taxon>Eukaryota</taxon>
        <taxon>Fungi</taxon>
        <taxon>Dikarya</taxon>
        <taxon>Basidiomycota</taxon>
        <taxon>Agaricomycotina</taxon>
        <taxon>Agaricomycetes</taxon>
        <taxon>Agaricomycetidae</taxon>
        <taxon>Boletales</taxon>
        <taxon>Paxilineae</taxon>
        <taxon>Paxillaceae</taxon>
        <taxon>Paxillus</taxon>
    </lineage>
</organism>
<sequence length="149" mass="16168">MASTVMKITSPHRSQTCQRSHIKPATEELLLLPNYPVSFGNITSTSMSSIPEAHPLDGSLLFSDLMNFHVQESPTFPMFVYADEQAPNSTTGITSLEFGRVAHRMTHALCPARQSDQGQVVRLIAQTNTIHHATLAGMPIAGLVVPISS</sequence>
<protein>
    <submittedName>
        <fullName evidence="1">Uncharacterized protein</fullName>
    </submittedName>
</protein>
<name>A0A0D0DG04_9AGAM</name>
<gene>
    <name evidence="1" type="ORF">PAXRUDRAFT_15974</name>
</gene>
<accession>A0A0D0DG04</accession>
<evidence type="ECO:0000313" key="2">
    <source>
        <dbReference type="Proteomes" id="UP000054538"/>
    </source>
</evidence>
<keyword evidence="2" id="KW-1185">Reference proteome</keyword>
<dbReference type="AlphaFoldDB" id="A0A0D0DG04"/>
<dbReference type="InParanoid" id="A0A0D0DG04"/>
<proteinExistence type="predicted"/>
<reference evidence="2" key="2">
    <citation type="submission" date="2015-01" db="EMBL/GenBank/DDBJ databases">
        <title>Evolutionary Origins and Diversification of the Mycorrhizal Mutualists.</title>
        <authorList>
            <consortium name="DOE Joint Genome Institute"/>
            <consortium name="Mycorrhizal Genomics Consortium"/>
            <person name="Kohler A."/>
            <person name="Kuo A."/>
            <person name="Nagy L.G."/>
            <person name="Floudas D."/>
            <person name="Copeland A."/>
            <person name="Barry K.W."/>
            <person name="Cichocki N."/>
            <person name="Veneault-Fourrey C."/>
            <person name="LaButti K."/>
            <person name="Lindquist E.A."/>
            <person name="Lipzen A."/>
            <person name="Lundell T."/>
            <person name="Morin E."/>
            <person name="Murat C."/>
            <person name="Riley R."/>
            <person name="Ohm R."/>
            <person name="Sun H."/>
            <person name="Tunlid A."/>
            <person name="Henrissat B."/>
            <person name="Grigoriev I.V."/>
            <person name="Hibbett D.S."/>
            <person name="Martin F."/>
        </authorList>
    </citation>
    <scope>NUCLEOTIDE SEQUENCE [LARGE SCALE GENOMIC DNA]</scope>
    <source>
        <strain evidence="2">Ve08.2h10</strain>
    </source>
</reference>
<dbReference type="EMBL" id="KN826103">
    <property type="protein sequence ID" value="KIK80094.1"/>
    <property type="molecule type" value="Genomic_DNA"/>
</dbReference>
<dbReference type="Proteomes" id="UP000054538">
    <property type="component" value="Unassembled WGS sequence"/>
</dbReference>
<dbReference type="OrthoDB" id="429813at2759"/>
<evidence type="ECO:0000313" key="1">
    <source>
        <dbReference type="EMBL" id="KIK80094.1"/>
    </source>
</evidence>
<dbReference type="HOGENOM" id="CLU_1750290_0_0_1"/>